<dbReference type="SMART" id="SM00388">
    <property type="entry name" value="HisKA"/>
    <property type="match status" value="1"/>
</dbReference>
<feature type="region of interest" description="Disordered" evidence="6">
    <location>
        <begin position="365"/>
        <end position="385"/>
    </location>
</feature>
<dbReference type="InterPro" id="IPR050351">
    <property type="entry name" value="BphY/WalK/GraS-like"/>
</dbReference>
<dbReference type="CDD" id="cd00082">
    <property type="entry name" value="HisKA"/>
    <property type="match status" value="1"/>
</dbReference>
<sequence>MKLGKVILAPAGDPNWPRIRSWLNEMGVAEVTCLDVEAVVQRLGQGPPSALCLSLHAAVPALLDLIGFAAIQRVPTVLFVEAPLEETAADLCDVGPIDYALTEALTRHGLRRALERTVRHGAWLHREQQLERLRDQELESFAHITAHDLREPLRGLTNYASFLREDFGDRLGIEGLDLVATIDRLARRIETMVSALNRYARLAHTPLVQAEHDLVHLITDAVQSQATSINRAGAEVRVCLPLPTLVCDRNLMHEVLSALVANAVSFNNKPEKWVEIGAQERAHEIVLHVRDNGIGIPEQHHLRVFRIFKRLHGRDHFGQGAGVGLSLVSQIVRRHGGRIWVESDGDRGATFFVALPRRLSPEAITEAEAVPAGQGNGDLSSPADD</sequence>
<evidence type="ECO:0000313" key="9">
    <source>
        <dbReference type="Proteomes" id="UP000663929"/>
    </source>
</evidence>
<dbReference type="EC" id="2.7.13.3" evidence="2"/>
<evidence type="ECO:0000256" key="1">
    <source>
        <dbReference type="ARBA" id="ARBA00000085"/>
    </source>
</evidence>
<accession>A0A8A4TQV1</accession>
<keyword evidence="9" id="KW-1185">Reference proteome</keyword>
<dbReference type="Pfam" id="PF00512">
    <property type="entry name" value="HisKA"/>
    <property type="match status" value="1"/>
</dbReference>
<keyword evidence="5" id="KW-0418">Kinase</keyword>
<dbReference type="PANTHER" id="PTHR42878:SF15">
    <property type="entry name" value="BACTERIOPHYTOCHROME"/>
    <property type="match status" value="1"/>
</dbReference>
<comment type="catalytic activity">
    <reaction evidence="1">
        <text>ATP + protein L-histidine = ADP + protein N-phospho-L-histidine.</text>
        <dbReference type="EC" id="2.7.13.3"/>
    </reaction>
</comment>
<dbReference type="GO" id="GO:0030295">
    <property type="term" value="F:protein kinase activator activity"/>
    <property type="evidence" value="ECO:0007669"/>
    <property type="project" value="TreeGrafter"/>
</dbReference>
<dbReference type="SMART" id="SM00387">
    <property type="entry name" value="HATPase_c"/>
    <property type="match status" value="1"/>
</dbReference>
<dbReference type="Proteomes" id="UP000663929">
    <property type="component" value="Chromosome"/>
</dbReference>
<reference evidence="8" key="1">
    <citation type="submission" date="2021-03" db="EMBL/GenBank/DDBJ databases">
        <title>Acanthopleuribacteraceae sp. M133.</title>
        <authorList>
            <person name="Wang G."/>
        </authorList>
    </citation>
    <scope>NUCLEOTIDE SEQUENCE</scope>
    <source>
        <strain evidence="8">M133</strain>
    </source>
</reference>
<dbReference type="InterPro" id="IPR005467">
    <property type="entry name" value="His_kinase_dom"/>
</dbReference>
<dbReference type="InterPro" id="IPR004358">
    <property type="entry name" value="Sig_transdc_His_kin-like_C"/>
</dbReference>
<evidence type="ECO:0000259" key="7">
    <source>
        <dbReference type="PROSITE" id="PS50109"/>
    </source>
</evidence>
<keyword evidence="3" id="KW-0597">Phosphoprotein</keyword>
<gene>
    <name evidence="8" type="ORF">J3U87_03765</name>
</gene>
<proteinExistence type="predicted"/>
<feature type="domain" description="Histidine kinase" evidence="7">
    <location>
        <begin position="144"/>
        <end position="359"/>
    </location>
</feature>
<dbReference type="InterPro" id="IPR036890">
    <property type="entry name" value="HATPase_C_sf"/>
</dbReference>
<dbReference type="GO" id="GO:0007234">
    <property type="term" value="P:osmosensory signaling via phosphorelay pathway"/>
    <property type="evidence" value="ECO:0007669"/>
    <property type="project" value="TreeGrafter"/>
</dbReference>
<dbReference type="InterPro" id="IPR036097">
    <property type="entry name" value="HisK_dim/P_sf"/>
</dbReference>
<evidence type="ECO:0000313" key="8">
    <source>
        <dbReference type="EMBL" id="QTD51564.1"/>
    </source>
</evidence>
<name>A0A8A4TQV1_SULCO</name>
<dbReference type="KEGG" id="scor:J3U87_03765"/>
<evidence type="ECO:0000256" key="3">
    <source>
        <dbReference type="ARBA" id="ARBA00022553"/>
    </source>
</evidence>
<keyword evidence="4" id="KW-0808">Transferase</keyword>
<dbReference type="PROSITE" id="PS50109">
    <property type="entry name" value="HIS_KIN"/>
    <property type="match status" value="1"/>
</dbReference>
<dbReference type="PANTHER" id="PTHR42878">
    <property type="entry name" value="TWO-COMPONENT HISTIDINE KINASE"/>
    <property type="match status" value="1"/>
</dbReference>
<evidence type="ECO:0000256" key="6">
    <source>
        <dbReference type="SAM" id="MobiDB-lite"/>
    </source>
</evidence>
<dbReference type="InterPro" id="IPR003594">
    <property type="entry name" value="HATPase_dom"/>
</dbReference>
<dbReference type="InterPro" id="IPR003661">
    <property type="entry name" value="HisK_dim/P_dom"/>
</dbReference>
<dbReference type="GO" id="GO:0000156">
    <property type="term" value="F:phosphorelay response regulator activity"/>
    <property type="evidence" value="ECO:0007669"/>
    <property type="project" value="TreeGrafter"/>
</dbReference>
<dbReference type="GO" id="GO:0000155">
    <property type="term" value="F:phosphorelay sensor kinase activity"/>
    <property type="evidence" value="ECO:0007669"/>
    <property type="project" value="InterPro"/>
</dbReference>
<evidence type="ECO:0000256" key="5">
    <source>
        <dbReference type="ARBA" id="ARBA00022777"/>
    </source>
</evidence>
<dbReference type="SUPFAM" id="SSF47384">
    <property type="entry name" value="Homodimeric domain of signal transducing histidine kinase"/>
    <property type="match status" value="1"/>
</dbReference>
<dbReference type="PRINTS" id="PR00344">
    <property type="entry name" value="BCTRLSENSOR"/>
</dbReference>
<dbReference type="Pfam" id="PF02518">
    <property type="entry name" value="HATPase_c"/>
    <property type="match status" value="1"/>
</dbReference>
<protein>
    <recommendedName>
        <fullName evidence="2">histidine kinase</fullName>
        <ecNumber evidence="2">2.7.13.3</ecNumber>
    </recommendedName>
</protein>
<evidence type="ECO:0000256" key="4">
    <source>
        <dbReference type="ARBA" id="ARBA00022679"/>
    </source>
</evidence>
<dbReference type="RefSeq" id="WP_237381692.1">
    <property type="nucleotide sequence ID" value="NZ_CP071793.1"/>
</dbReference>
<dbReference type="SUPFAM" id="SSF55874">
    <property type="entry name" value="ATPase domain of HSP90 chaperone/DNA topoisomerase II/histidine kinase"/>
    <property type="match status" value="1"/>
</dbReference>
<organism evidence="8 9">
    <name type="scientific">Sulfidibacter corallicola</name>
    <dbReference type="NCBI Taxonomy" id="2818388"/>
    <lineage>
        <taxon>Bacteria</taxon>
        <taxon>Pseudomonadati</taxon>
        <taxon>Acidobacteriota</taxon>
        <taxon>Holophagae</taxon>
        <taxon>Acanthopleuribacterales</taxon>
        <taxon>Acanthopleuribacteraceae</taxon>
        <taxon>Sulfidibacter</taxon>
    </lineage>
</organism>
<dbReference type="Gene3D" id="1.10.287.130">
    <property type="match status" value="1"/>
</dbReference>
<dbReference type="AlphaFoldDB" id="A0A8A4TQV1"/>
<dbReference type="EMBL" id="CP071793">
    <property type="protein sequence ID" value="QTD51564.1"/>
    <property type="molecule type" value="Genomic_DNA"/>
</dbReference>
<dbReference type="Gene3D" id="3.30.565.10">
    <property type="entry name" value="Histidine kinase-like ATPase, C-terminal domain"/>
    <property type="match status" value="1"/>
</dbReference>
<evidence type="ECO:0000256" key="2">
    <source>
        <dbReference type="ARBA" id="ARBA00012438"/>
    </source>
</evidence>